<gene>
    <name evidence="1" type="ORF">BW247_04945</name>
</gene>
<dbReference type="RefSeq" id="WP_076836168.1">
    <property type="nucleotide sequence ID" value="NZ_CP019434.1"/>
</dbReference>
<dbReference type="AlphaFoldDB" id="A0A1P8UFC6"/>
<protein>
    <submittedName>
        <fullName evidence="1">Uncharacterized protein</fullName>
    </submittedName>
</protein>
<dbReference type="EMBL" id="CP019434">
    <property type="protein sequence ID" value="APZ42518.1"/>
    <property type="molecule type" value="Genomic_DNA"/>
</dbReference>
<sequence>MGKNSQPIDTPKTQIPSVEDFLHDLQQLTGQNREWIIQYAVGRYFFESLDDPGLKDLEAAYFKDLDSKRHTPSLVESARTARASGGESILDVLGIDY</sequence>
<organism evidence="1 2">
    <name type="scientific">Acidihalobacter ferrooxydans</name>
    <dbReference type="NCBI Taxonomy" id="1765967"/>
    <lineage>
        <taxon>Bacteria</taxon>
        <taxon>Pseudomonadati</taxon>
        <taxon>Pseudomonadota</taxon>
        <taxon>Gammaproteobacteria</taxon>
        <taxon>Chromatiales</taxon>
        <taxon>Ectothiorhodospiraceae</taxon>
        <taxon>Acidihalobacter</taxon>
    </lineage>
</organism>
<name>A0A1P8UFC6_9GAMM</name>
<keyword evidence="2" id="KW-1185">Reference proteome</keyword>
<reference evidence="1 2" key="1">
    <citation type="submission" date="2017-01" db="EMBL/GenBank/DDBJ databases">
        <title>Draft sequence of Acidihalobacter ferrooxidans strain DSM 14175 (strain V8).</title>
        <authorList>
            <person name="Khaleque H.N."/>
            <person name="Ramsay J.P."/>
            <person name="Murphy R.J.T."/>
            <person name="Kaksonen A.H."/>
            <person name="Boxall N.J."/>
            <person name="Watkin E.L.J."/>
        </authorList>
    </citation>
    <scope>NUCLEOTIDE SEQUENCE [LARGE SCALE GENOMIC DNA]</scope>
    <source>
        <strain evidence="1 2">V8</strain>
    </source>
</reference>
<dbReference type="KEGG" id="afy:BW247_04945"/>
<dbReference type="Proteomes" id="UP000243807">
    <property type="component" value="Chromosome"/>
</dbReference>
<evidence type="ECO:0000313" key="2">
    <source>
        <dbReference type="Proteomes" id="UP000243807"/>
    </source>
</evidence>
<proteinExistence type="predicted"/>
<evidence type="ECO:0000313" key="1">
    <source>
        <dbReference type="EMBL" id="APZ42518.1"/>
    </source>
</evidence>
<accession>A0A1P8UFC6</accession>